<keyword evidence="5 7" id="KW-0472">Membrane</keyword>
<evidence type="ECO:0000256" key="7">
    <source>
        <dbReference type="SAM" id="Phobius"/>
    </source>
</evidence>
<keyword evidence="10" id="KW-1185">Reference proteome</keyword>
<feature type="domain" description="Band 7" evidence="8">
    <location>
        <begin position="21"/>
        <end position="184"/>
    </location>
</feature>
<dbReference type="KEGG" id="blep:AL038_08200"/>
<dbReference type="InterPro" id="IPR001972">
    <property type="entry name" value="Stomatin_HflK_fam"/>
</dbReference>
<dbReference type="Proteomes" id="UP000234271">
    <property type="component" value="Chromosome"/>
</dbReference>
<dbReference type="PIRSF" id="PIRSF005651">
    <property type="entry name" value="HflC"/>
    <property type="match status" value="1"/>
</dbReference>
<accession>A0A2N9YI38</accession>
<dbReference type="NCBIfam" id="TIGR01932">
    <property type="entry name" value="hflC"/>
    <property type="match status" value="1"/>
</dbReference>
<feature type="transmembrane region" description="Helical" evidence="7">
    <location>
        <begin position="6"/>
        <end position="26"/>
    </location>
</feature>
<dbReference type="RefSeq" id="WP_062151620.1">
    <property type="nucleotide sequence ID" value="NZ_CP012373.2"/>
</dbReference>
<dbReference type="EMBL" id="CP018889">
    <property type="protein sequence ID" value="AUI70069.1"/>
    <property type="molecule type" value="Genomic_DNA"/>
</dbReference>
<dbReference type="Pfam" id="PF01145">
    <property type="entry name" value="Band_7"/>
    <property type="match status" value="1"/>
</dbReference>
<comment type="similarity">
    <text evidence="2 6">Belongs to the band 7/mec-2 family. HflC subfamily.</text>
</comment>
<sequence length="294" mass="33477">MLQNKMVLGVISIVVLLIMMMSLFYVQETEKALKLQFGRVVKADYSPGLHFKIPFFQTIRKFDGRIQSFDSNPQHFLTGEQKNLIVDSFIKWRITDTEAYLKSVGGNPINAGRRLSEFIADGLRSEFGKRTIQEVVSGDRAKIMDIITAEANRRGSEFGIEVVDVRIKQINLPDDVSTSVYQRMDAAREQVAKELRSRGEAAAVRIRAEADRENMEIISKAERDAEQIRGEGDATATEIYARAFNRNVDFYTLTRSLNAYREVFNSKDDVLVIEPNSDFFKFFKGLDPIIAPKE</sequence>
<dbReference type="Gene3D" id="3.30.479.30">
    <property type="entry name" value="Band 7 domain"/>
    <property type="match status" value="1"/>
</dbReference>
<evidence type="ECO:0000313" key="9">
    <source>
        <dbReference type="EMBL" id="AUI70069.1"/>
    </source>
</evidence>
<keyword evidence="4 7" id="KW-1133">Transmembrane helix</keyword>
<dbReference type="InterPro" id="IPR001107">
    <property type="entry name" value="Band_7"/>
</dbReference>
<dbReference type="GO" id="GO:0016020">
    <property type="term" value="C:membrane"/>
    <property type="evidence" value="ECO:0007669"/>
    <property type="project" value="UniProtKB-SubCell"/>
</dbReference>
<comment type="subcellular location">
    <subcellularLocation>
        <location evidence="1">Membrane</location>
        <topology evidence="1">Single-pass membrane protein</topology>
    </subcellularLocation>
</comment>
<evidence type="ECO:0000259" key="8">
    <source>
        <dbReference type="SMART" id="SM00244"/>
    </source>
</evidence>
<keyword evidence="9" id="KW-0378">Hydrolase</keyword>
<comment type="function">
    <text evidence="6">HflC and HflK could regulate a protease.</text>
</comment>
<dbReference type="OrthoDB" id="9812991at2"/>
<dbReference type="PRINTS" id="PR00721">
    <property type="entry name" value="STOMATIN"/>
</dbReference>
<keyword evidence="9" id="KW-0645">Protease</keyword>
<dbReference type="PANTHER" id="PTHR42911">
    <property type="entry name" value="MODULATOR OF FTSH PROTEASE HFLC"/>
    <property type="match status" value="1"/>
</dbReference>
<evidence type="ECO:0000256" key="3">
    <source>
        <dbReference type="ARBA" id="ARBA00022692"/>
    </source>
</evidence>
<dbReference type="InterPro" id="IPR036013">
    <property type="entry name" value="Band_7/SPFH_dom_sf"/>
</dbReference>
<protein>
    <recommendedName>
        <fullName evidence="6">Protein HflC</fullName>
    </recommendedName>
</protein>
<organism evidence="9 10">
    <name type="scientific">Beggiatoa leptomitoformis</name>
    <dbReference type="NCBI Taxonomy" id="288004"/>
    <lineage>
        <taxon>Bacteria</taxon>
        <taxon>Pseudomonadati</taxon>
        <taxon>Pseudomonadota</taxon>
        <taxon>Gammaproteobacteria</taxon>
        <taxon>Thiotrichales</taxon>
        <taxon>Thiotrichaceae</taxon>
        <taxon>Beggiatoa</taxon>
    </lineage>
</organism>
<dbReference type="STRING" id="288004.AL038_08200"/>
<dbReference type="PANTHER" id="PTHR42911:SF1">
    <property type="entry name" value="MODULATOR OF FTSH PROTEASE HFLC"/>
    <property type="match status" value="1"/>
</dbReference>
<evidence type="ECO:0000256" key="5">
    <source>
        <dbReference type="ARBA" id="ARBA00023136"/>
    </source>
</evidence>
<dbReference type="GO" id="GO:0006508">
    <property type="term" value="P:proteolysis"/>
    <property type="evidence" value="ECO:0007669"/>
    <property type="project" value="UniProtKB-KW"/>
</dbReference>
<dbReference type="AlphaFoldDB" id="A0A2N9YI38"/>
<evidence type="ECO:0000313" key="10">
    <source>
        <dbReference type="Proteomes" id="UP000234271"/>
    </source>
</evidence>
<dbReference type="SUPFAM" id="SSF117892">
    <property type="entry name" value="Band 7/SPFH domain"/>
    <property type="match status" value="1"/>
</dbReference>
<keyword evidence="3 7" id="KW-0812">Transmembrane</keyword>
<dbReference type="InterPro" id="IPR010200">
    <property type="entry name" value="HflC"/>
</dbReference>
<gene>
    <name evidence="9" type="primary">hflC</name>
    <name evidence="9" type="ORF">BLE401_16105</name>
</gene>
<dbReference type="GO" id="GO:0008233">
    <property type="term" value="F:peptidase activity"/>
    <property type="evidence" value="ECO:0007669"/>
    <property type="project" value="UniProtKB-KW"/>
</dbReference>
<dbReference type="SMART" id="SM00244">
    <property type="entry name" value="PHB"/>
    <property type="match status" value="1"/>
</dbReference>
<evidence type="ECO:0000256" key="2">
    <source>
        <dbReference type="ARBA" id="ARBA00007862"/>
    </source>
</evidence>
<evidence type="ECO:0000256" key="4">
    <source>
        <dbReference type="ARBA" id="ARBA00022989"/>
    </source>
</evidence>
<proteinExistence type="inferred from homology"/>
<dbReference type="CDD" id="cd03405">
    <property type="entry name" value="SPFH_HflC"/>
    <property type="match status" value="1"/>
</dbReference>
<evidence type="ECO:0000256" key="1">
    <source>
        <dbReference type="ARBA" id="ARBA00004167"/>
    </source>
</evidence>
<evidence type="ECO:0000256" key="6">
    <source>
        <dbReference type="PIRNR" id="PIRNR005651"/>
    </source>
</evidence>
<reference evidence="10" key="1">
    <citation type="submission" date="2016-12" db="EMBL/GenBank/DDBJ databases">
        <title>Complete Genome Sequence of Beggiatoa leptomitiformis D-401.</title>
        <authorList>
            <person name="Fomenkov A."/>
            <person name="Vincze T."/>
            <person name="Grabovich M."/>
            <person name="Anton B.P."/>
            <person name="Dubinina G."/>
            <person name="Orlova M."/>
            <person name="Belousova E."/>
            <person name="Roberts R.J."/>
        </authorList>
    </citation>
    <scope>NUCLEOTIDE SEQUENCE [LARGE SCALE GENOMIC DNA]</scope>
    <source>
        <strain evidence="10">D-401</strain>
    </source>
</reference>
<name>A0A2N9YI38_9GAMM</name>